<reference evidence="4" key="1">
    <citation type="journal article" date="2019" name="Int. J. Syst. Evol. Microbiol.">
        <title>The Global Catalogue of Microorganisms (GCM) 10K type strain sequencing project: providing services to taxonomists for standard genome sequencing and annotation.</title>
        <authorList>
            <consortium name="The Broad Institute Genomics Platform"/>
            <consortium name="The Broad Institute Genome Sequencing Center for Infectious Disease"/>
            <person name="Wu L."/>
            <person name="Ma J."/>
        </authorList>
    </citation>
    <scope>NUCLEOTIDE SEQUENCE [LARGE SCALE GENOMIC DNA]</scope>
    <source>
        <strain evidence="4">KCTC 19466</strain>
    </source>
</reference>
<dbReference type="Pfam" id="PF25976">
    <property type="entry name" value="LpqB_N"/>
    <property type="match status" value="1"/>
</dbReference>
<dbReference type="InterPro" id="IPR018910">
    <property type="entry name" value="LpqB_C"/>
</dbReference>
<evidence type="ECO:0000256" key="1">
    <source>
        <dbReference type="SAM" id="SignalP"/>
    </source>
</evidence>
<comment type="caution">
    <text evidence="3">The sequence shown here is derived from an EMBL/GenBank/DDBJ whole genome shotgun (WGS) entry which is preliminary data.</text>
</comment>
<gene>
    <name evidence="3" type="ORF">GCM10008096_04280</name>
</gene>
<dbReference type="Proteomes" id="UP000642819">
    <property type="component" value="Unassembled WGS sequence"/>
</dbReference>
<proteinExistence type="predicted"/>
<feature type="domain" description="GerMN" evidence="2">
    <location>
        <begin position="204"/>
        <end position="295"/>
    </location>
</feature>
<evidence type="ECO:0000313" key="4">
    <source>
        <dbReference type="Proteomes" id="UP000642819"/>
    </source>
</evidence>
<keyword evidence="1" id="KW-0732">Signal</keyword>
<dbReference type="Pfam" id="PF10647">
    <property type="entry name" value="Gmad1"/>
    <property type="match status" value="1"/>
</dbReference>
<dbReference type="Pfam" id="PF10646">
    <property type="entry name" value="Germane"/>
    <property type="match status" value="1"/>
</dbReference>
<dbReference type="EMBL" id="BMXK01000002">
    <property type="protein sequence ID" value="GHD00861.1"/>
    <property type="molecule type" value="Genomic_DNA"/>
</dbReference>
<dbReference type="InterPro" id="IPR019606">
    <property type="entry name" value="GerMN"/>
</dbReference>
<dbReference type="SMART" id="SM00909">
    <property type="entry name" value="Germane"/>
    <property type="match status" value="1"/>
</dbReference>
<keyword evidence="4" id="KW-1185">Reference proteome</keyword>
<feature type="chain" id="PRO_5047045556" description="GerMN domain-containing protein" evidence="1">
    <location>
        <begin position="25"/>
        <end position="573"/>
    </location>
</feature>
<accession>A0ABQ3GBL5</accession>
<dbReference type="RefSeq" id="WP_189348483.1">
    <property type="nucleotide sequence ID" value="NZ_BMXK01000002.1"/>
</dbReference>
<feature type="signal peptide" evidence="1">
    <location>
        <begin position="1"/>
        <end position="24"/>
    </location>
</feature>
<dbReference type="InterPro" id="IPR059026">
    <property type="entry name" value="LpqB_N"/>
</dbReference>
<organism evidence="3 4">
    <name type="scientific">Zhihengliuella salsuginis</name>
    <dbReference type="NCBI Taxonomy" id="578222"/>
    <lineage>
        <taxon>Bacteria</taxon>
        <taxon>Bacillati</taxon>
        <taxon>Actinomycetota</taxon>
        <taxon>Actinomycetes</taxon>
        <taxon>Micrococcales</taxon>
        <taxon>Micrococcaceae</taxon>
        <taxon>Zhihengliuella</taxon>
    </lineage>
</organism>
<protein>
    <recommendedName>
        <fullName evidence="2">GerMN domain-containing protein</fullName>
    </recommendedName>
</protein>
<evidence type="ECO:0000313" key="3">
    <source>
        <dbReference type="EMBL" id="GHD00861.1"/>
    </source>
</evidence>
<evidence type="ECO:0000259" key="2">
    <source>
        <dbReference type="SMART" id="SM00909"/>
    </source>
</evidence>
<name>A0ABQ3GBL5_9MICC</name>
<sequence length="573" mass="61434">MSQGNTIRLLAVLVCAVLAMAGCAAIPTSGPVGTSAPDNTRPDTIDYAFDPSGPAEDAEPENIITGFVTAGLSPADDYNTAREFLAPQLSRSWQATSSTFVYEGSPNIASNIGSGNYSLEFAVVAKVDEHGRMTRFEQPTIETVEVEVEDIDGQWRIADIPDGTMLEESSFDAVFASYPLYYYDPTYAYAVPDYRWYATRQSLAATLVTALLEGPSPYLENAVVSAFPQGSALARNSVPVASERATVDLTEQVFEDAPDLRRQRMDQQLELTLRGVSDITSVAMTLNQTPVALGVESSEFRTVSTSPSVGDTQIAVADDQLVFYQGDGVLAIGDMQDISGYGPRDPAMSPAGQDFGNQYSFLNSDRTQMVMVVDGEAEPAVAGERLVRPSIDVHGWHWTVDSATSEVTVVRTPVDGTVHDKQSRSIAADWLENRTVTSFKVSLDGTRAAVVTNEGGESDVFIVGLVRDSMGVPRGFTDPVELQASVPASQVVWDSSSSVIVLEPNAEETVHAERLDLGGGSELFTPLLGMTNISSGPGNQIIIYAETPEGVWSRVSSVWKKQDGTASGLSYPG</sequence>